<dbReference type="SUPFAM" id="SSF53822">
    <property type="entry name" value="Periplasmic binding protein-like I"/>
    <property type="match status" value="1"/>
</dbReference>
<dbReference type="Proteomes" id="UP001523566">
    <property type="component" value="Unassembled WGS sequence"/>
</dbReference>
<evidence type="ECO:0000259" key="5">
    <source>
        <dbReference type="Pfam" id="PF13407"/>
    </source>
</evidence>
<dbReference type="EMBL" id="JAMZFW010000012">
    <property type="protein sequence ID" value="MCP1102652.1"/>
    <property type="molecule type" value="Genomic_DNA"/>
</dbReference>
<dbReference type="PANTHER" id="PTHR46847:SF3">
    <property type="entry name" value="GALACTOFURANOSE-BINDING PROTEIN YTFQ"/>
    <property type="match status" value="1"/>
</dbReference>
<dbReference type="InterPro" id="IPR028082">
    <property type="entry name" value="Peripla_BP_I"/>
</dbReference>
<evidence type="ECO:0000256" key="2">
    <source>
        <dbReference type="ARBA" id="ARBA00007639"/>
    </source>
</evidence>
<dbReference type="PROSITE" id="PS51257">
    <property type="entry name" value="PROKAR_LIPOPROTEIN"/>
    <property type="match status" value="1"/>
</dbReference>
<dbReference type="Gene3D" id="3.40.50.2300">
    <property type="match status" value="2"/>
</dbReference>
<comment type="similarity">
    <text evidence="2">Belongs to the bacterial solute-binding protein 2 family.</text>
</comment>
<name>A0ABT1EDV7_9FIRM</name>
<gene>
    <name evidence="6" type="ORF">NK125_09515</name>
</gene>
<reference evidence="6 7" key="1">
    <citation type="journal article" date="2022" name="Genome Biol. Evol.">
        <title>Host diet, physiology and behaviors set the stage for Lachnospiraceae cladogenesis.</title>
        <authorList>
            <person name="Vera-Ponce De Leon A."/>
            <person name="Schneider M."/>
            <person name="Jahnes B.C."/>
            <person name="Sadowski V."/>
            <person name="Camuy-Velez L.A."/>
            <person name="Duan J."/>
            <person name="Sabree Z.L."/>
        </authorList>
    </citation>
    <scope>NUCLEOTIDE SEQUENCE [LARGE SCALE GENOMIC DNA]</scope>
    <source>
        <strain evidence="6 7">PAL113</strain>
    </source>
</reference>
<feature type="signal peptide" evidence="4">
    <location>
        <begin position="1"/>
        <end position="20"/>
    </location>
</feature>
<keyword evidence="7" id="KW-1185">Reference proteome</keyword>
<organism evidence="6 7">
    <name type="scientific">Aequitasia blattaphilus</name>
    <dbReference type="NCBI Taxonomy" id="2949332"/>
    <lineage>
        <taxon>Bacteria</taxon>
        <taxon>Bacillati</taxon>
        <taxon>Bacillota</taxon>
        <taxon>Clostridia</taxon>
        <taxon>Lachnospirales</taxon>
        <taxon>Lachnospiraceae</taxon>
        <taxon>Aequitasia</taxon>
    </lineage>
</organism>
<sequence length="335" mass="35664">MKLRKLTAIFAVAALTLSLAACGNKGGDTSSSSSSEDTDTKSGDSFKIGFSNCSQDTPFFANMTPIIEDYAKSKGLEVVSLNADNDTTKQNKDIQDLISQGIDVLIINPVNEDGPTAGIEACNKNDIPVITVDKNVTKGNTAWVGRDNEVMGKLVGERLIELLGGEDATGTVLEIQGTAGSTTMMNRRDGFHAALENAPGLKIVQSSYCDYDRSKAIPATQDLLQANKDVVAIFGHNDDMAIGAAQVCKEQKMEDVLVCGVDGLMEAVLKIETGEYHITSSNDPVLLGQTAVDAAIQYMAGETLDEFIDAGTVVIDTENVAEYADKDLDFATMVK</sequence>
<evidence type="ECO:0000256" key="1">
    <source>
        <dbReference type="ARBA" id="ARBA00004196"/>
    </source>
</evidence>
<evidence type="ECO:0000256" key="4">
    <source>
        <dbReference type="SAM" id="SignalP"/>
    </source>
</evidence>
<comment type="caution">
    <text evidence="6">The sequence shown here is derived from an EMBL/GenBank/DDBJ whole genome shotgun (WGS) entry which is preliminary data.</text>
</comment>
<dbReference type="InterPro" id="IPR025997">
    <property type="entry name" value="SBP_2_dom"/>
</dbReference>
<dbReference type="RefSeq" id="WP_262066437.1">
    <property type="nucleotide sequence ID" value="NZ_JAMXOD010000012.1"/>
</dbReference>
<comment type="subcellular location">
    <subcellularLocation>
        <location evidence="1">Cell envelope</location>
    </subcellularLocation>
</comment>
<feature type="domain" description="Periplasmic binding protein" evidence="5">
    <location>
        <begin position="48"/>
        <end position="302"/>
    </location>
</feature>
<evidence type="ECO:0000256" key="3">
    <source>
        <dbReference type="ARBA" id="ARBA00022729"/>
    </source>
</evidence>
<evidence type="ECO:0000313" key="7">
    <source>
        <dbReference type="Proteomes" id="UP001523566"/>
    </source>
</evidence>
<dbReference type="PANTHER" id="PTHR46847">
    <property type="entry name" value="D-ALLOSE-BINDING PERIPLASMIC PROTEIN-RELATED"/>
    <property type="match status" value="1"/>
</dbReference>
<feature type="chain" id="PRO_5047371532" evidence="4">
    <location>
        <begin position="21"/>
        <end position="335"/>
    </location>
</feature>
<proteinExistence type="inferred from homology"/>
<accession>A0ABT1EDV7</accession>
<dbReference type="Pfam" id="PF13407">
    <property type="entry name" value="Peripla_BP_4"/>
    <property type="match status" value="1"/>
</dbReference>
<keyword evidence="3 4" id="KW-0732">Signal</keyword>
<evidence type="ECO:0000313" key="6">
    <source>
        <dbReference type="EMBL" id="MCP1102652.1"/>
    </source>
</evidence>
<protein>
    <submittedName>
        <fullName evidence="6">Substrate-binding domain-containing protein</fullName>
    </submittedName>
</protein>